<keyword evidence="4" id="KW-0046">Antibiotic resistance</keyword>
<dbReference type="Pfam" id="PF02522">
    <property type="entry name" value="Antibiotic_NAT"/>
    <property type="match status" value="1"/>
</dbReference>
<proteinExistence type="inferred from homology"/>
<gene>
    <name evidence="5" type="ORF">E0485_22915</name>
</gene>
<evidence type="ECO:0000313" key="5">
    <source>
        <dbReference type="EMBL" id="TCZ70943.1"/>
    </source>
</evidence>
<evidence type="ECO:0000256" key="3">
    <source>
        <dbReference type="ARBA" id="ARBA00023315"/>
    </source>
</evidence>
<evidence type="ECO:0000256" key="2">
    <source>
        <dbReference type="ARBA" id="ARBA00022679"/>
    </source>
</evidence>
<protein>
    <recommendedName>
        <fullName evidence="4">Aminoglycoside N(3)-acetyltransferase</fullName>
        <ecNumber evidence="4">2.3.1.-</ecNumber>
    </recommendedName>
</protein>
<name>A0A4R4E0X3_9BACL</name>
<evidence type="ECO:0000256" key="4">
    <source>
        <dbReference type="RuleBase" id="RU365031"/>
    </source>
</evidence>
<dbReference type="OrthoDB" id="7330654at2"/>
<dbReference type="GO" id="GO:0046677">
    <property type="term" value="P:response to antibiotic"/>
    <property type="evidence" value="ECO:0007669"/>
    <property type="project" value="UniProtKB-KW"/>
</dbReference>
<organism evidence="5 6">
    <name type="scientific">Paenibacillus albiflavus</name>
    <dbReference type="NCBI Taxonomy" id="2545760"/>
    <lineage>
        <taxon>Bacteria</taxon>
        <taxon>Bacillati</taxon>
        <taxon>Bacillota</taxon>
        <taxon>Bacilli</taxon>
        <taxon>Bacillales</taxon>
        <taxon>Paenibacillaceae</taxon>
        <taxon>Paenibacillus</taxon>
    </lineage>
</organism>
<dbReference type="PANTHER" id="PTHR11104:SF0">
    <property type="entry name" value="SPBETA PROPHAGE-DERIVED AMINOGLYCOSIDE N(3')-ACETYLTRANSFERASE-LIKE PROTEIN YOKD"/>
    <property type="match status" value="1"/>
</dbReference>
<dbReference type="SUPFAM" id="SSF110710">
    <property type="entry name" value="TTHA0583/YokD-like"/>
    <property type="match status" value="1"/>
</dbReference>
<keyword evidence="6" id="KW-1185">Reference proteome</keyword>
<dbReference type="GO" id="GO:0046353">
    <property type="term" value="F:aminoglycoside 3-N-acetyltransferase activity"/>
    <property type="evidence" value="ECO:0007669"/>
    <property type="project" value="UniProtKB-EC"/>
</dbReference>
<dbReference type="EC" id="2.3.1.-" evidence="4"/>
<keyword evidence="3 4" id="KW-0012">Acyltransferase</keyword>
<sequence length="275" mass="30413">MINREKEASLIAKTGEHPVTKSSMVEELRALGVQEGMTLLVHSSLSSIGWVCGGAIAVVQALLESVGDKGTIMVPTHSSDLSEPSLWRNPPVPESWWPIIRDEMPAFDPDMTPTCYMGAIVDCFRTVPGVIRSSHPQFSFAALGPKAENLIHHHSLDLGLGEESPLARLYELGGYVLLVGVGHERNTSLHLSEYRADYANKEMTEFGSPIMQDGVRKWVNFRDLSLDSDDFEQIGEQFTSELGLVREGRVGIAQALLMPQRELVDFGAGWMTRHR</sequence>
<comment type="caution">
    <text evidence="5">The sequence shown here is derived from an EMBL/GenBank/DDBJ whole genome shotgun (WGS) entry which is preliminary data.</text>
</comment>
<dbReference type="InterPro" id="IPR003679">
    <property type="entry name" value="Amioglycoside_AcTrfase"/>
</dbReference>
<evidence type="ECO:0000313" key="6">
    <source>
        <dbReference type="Proteomes" id="UP000295418"/>
    </source>
</evidence>
<dbReference type="PANTHER" id="PTHR11104">
    <property type="entry name" value="AMINOGLYCOSIDE N3-ACETYLTRANSFERASE"/>
    <property type="match status" value="1"/>
</dbReference>
<reference evidence="5 6" key="1">
    <citation type="submission" date="2019-03" db="EMBL/GenBank/DDBJ databases">
        <authorList>
            <person name="Kim M.K.M."/>
        </authorList>
    </citation>
    <scope>NUCLEOTIDE SEQUENCE [LARGE SCALE GENOMIC DNA]</scope>
    <source>
        <strain evidence="5 6">18JY21-1</strain>
    </source>
</reference>
<comment type="similarity">
    <text evidence="1 4">Belongs to the antibiotic N-acetyltransferase family.</text>
</comment>
<comment type="catalytic activity">
    <reaction evidence="4">
        <text>a 2-deoxystreptamine antibiotic + acetyl-CoA = an N(3)-acetyl-2-deoxystreptamine antibiotic + CoA + H(+)</text>
        <dbReference type="Rhea" id="RHEA:12665"/>
        <dbReference type="ChEBI" id="CHEBI:15378"/>
        <dbReference type="ChEBI" id="CHEBI:57287"/>
        <dbReference type="ChEBI" id="CHEBI:57288"/>
        <dbReference type="ChEBI" id="CHEBI:57921"/>
        <dbReference type="ChEBI" id="CHEBI:77452"/>
        <dbReference type="EC" id="2.3.1.81"/>
    </reaction>
</comment>
<evidence type="ECO:0000256" key="1">
    <source>
        <dbReference type="ARBA" id="ARBA00006383"/>
    </source>
</evidence>
<accession>A0A4R4E0X3</accession>
<dbReference type="AlphaFoldDB" id="A0A4R4E0X3"/>
<dbReference type="InterPro" id="IPR028345">
    <property type="entry name" value="Antibiotic_NAT-like"/>
</dbReference>
<dbReference type="Proteomes" id="UP000295418">
    <property type="component" value="Unassembled WGS sequence"/>
</dbReference>
<keyword evidence="2 4" id="KW-0808">Transferase</keyword>
<dbReference type="EMBL" id="SKFG01000043">
    <property type="protein sequence ID" value="TCZ70943.1"/>
    <property type="molecule type" value="Genomic_DNA"/>
</dbReference>
<dbReference type="RefSeq" id="WP_132420379.1">
    <property type="nucleotide sequence ID" value="NZ_SKFG01000043.1"/>
</dbReference>